<keyword evidence="3" id="KW-1185">Reference proteome</keyword>
<name>A0ABT5MUZ0_9BURK</name>
<accession>A0ABT5MUZ0</accession>
<dbReference type="EMBL" id="JAQSIP010000002">
    <property type="protein sequence ID" value="MDD0837874.1"/>
    <property type="molecule type" value="Genomic_DNA"/>
</dbReference>
<comment type="caution">
    <text evidence="2">The sequence shown here is derived from an EMBL/GenBank/DDBJ whole genome shotgun (WGS) entry which is preliminary data.</text>
</comment>
<dbReference type="RefSeq" id="WP_273949182.1">
    <property type="nucleotide sequence ID" value="NZ_JAQSIP010000002.1"/>
</dbReference>
<evidence type="ECO:0008006" key="4">
    <source>
        <dbReference type="Google" id="ProtNLM"/>
    </source>
</evidence>
<evidence type="ECO:0000313" key="3">
    <source>
        <dbReference type="Proteomes" id="UP001528673"/>
    </source>
</evidence>
<evidence type="ECO:0000256" key="1">
    <source>
        <dbReference type="SAM" id="MobiDB-lite"/>
    </source>
</evidence>
<gene>
    <name evidence="2" type="ORF">PSQ40_04750</name>
</gene>
<organism evidence="2 3">
    <name type="scientific">Curvibacter cyanobacteriorum</name>
    <dbReference type="NCBI Taxonomy" id="3026422"/>
    <lineage>
        <taxon>Bacteria</taxon>
        <taxon>Pseudomonadati</taxon>
        <taxon>Pseudomonadota</taxon>
        <taxon>Betaproteobacteria</taxon>
        <taxon>Burkholderiales</taxon>
        <taxon>Comamonadaceae</taxon>
        <taxon>Curvibacter</taxon>
    </lineage>
</organism>
<reference evidence="2 3" key="1">
    <citation type="submission" date="2023-02" db="EMBL/GenBank/DDBJ databases">
        <title>Bacterial whole genomic sequence of Curvibacter sp. HBC61.</title>
        <authorList>
            <person name="Le V."/>
            <person name="Ko S.-R."/>
            <person name="Ahn C.-Y."/>
            <person name="Oh H.-M."/>
        </authorList>
    </citation>
    <scope>NUCLEOTIDE SEQUENCE [LARGE SCALE GENOMIC DNA]</scope>
    <source>
        <strain evidence="2 3">HBC61</strain>
    </source>
</reference>
<dbReference type="Proteomes" id="UP001528673">
    <property type="component" value="Unassembled WGS sequence"/>
</dbReference>
<proteinExistence type="predicted"/>
<feature type="region of interest" description="Disordered" evidence="1">
    <location>
        <begin position="99"/>
        <end position="122"/>
    </location>
</feature>
<protein>
    <recommendedName>
        <fullName evidence="4">Phage protein</fullName>
    </recommendedName>
</protein>
<evidence type="ECO:0000313" key="2">
    <source>
        <dbReference type="EMBL" id="MDD0837874.1"/>
    </source>
</evidence>
<sequence length="122" mass="13289">MQFANAAALQIAALKAELERYRAPRSDKGTYETSICIAGIEAVLIAHYEVLPEEGDGWNSPHRPEEIQVLAVYLHGTDIGPALSEAQLEEIASRISQEVADNKEADAEDRAEARTEALKEAA</sequence>
<feature type="compositionally biased region" description="Basic and acidic residues" evidence="1">
    <location>
        <begin position="100"/>
        <end position="122"/>
    </location>
</feature>